<dbReference type="InterPro" id="IPR045726">
    <property type="entry name" value="DUF6080"/>
</dbReference>
<feature type="transmembrane region" description="Helical" evidence="1">
    <location>
        <begin position="389"/>
        <end position="407"/>
    </location>
</feature>
<feature type="transmembrane region" description="Helical" evidence="1">
    <location>
        <begin position="306"/>
        <end position="324"/>
    </location>
</feature>
<feature type="transmembrane region" description="Helical" evidence="1">
    <location>
        <begin position="181"/>
        <end position="206"/>
    </location>
</feature>
<dbReference type="EMBL" id="JAJNBZ010000011">
    <property type="protein sequence ID" value="MCE5170577.1"/>
    <property type="molecule type" value="Genomic_DNA"/>
</dbReference>
<gene>
    <name evidence="2" type="ORF">LQV63_14775</name>
</gene>
<evidence type="ECO:0000313" key="3">
    <source>
        <dbReference type="Proteomes" id="UP001199916"/>
    </source>
</evidence>
<comment type="caution">
    <text evidence="2">The sequence shown here is derived from an EMBL/GenBank/DDBJ whole genome shotgun (WGS) entry which is preliminary data.</text>
</comment>
<evidence type="ECO:0000256" key="1">
    <source>
        <dbReference type="SAM" id="Phobius"/>
    </source>
</evidence>
<reference evidence="2 3" key="1">
    <citation type="submission" date="2021-11" db="EMBL/GenBank/DDBJ databases">
        <title>Draft genome sequence of Paenibacillus profundus YoMME, a new Gram-positive bacteria with exoelectrogenic properties.</title>
        <authorList>
            <person name="Hubenova Y."/>
            <person name="Hubenova E."/>
            <person name="Manasiev Y."/>
            <person name="Peykov S."/>
            <person name="Mitov M."/>
        </authorList>
    </citation>
    <scope>NUCLEOTIDE SEQUENCE [LARGE SCALE GENOMIC DNA]</scope>
    <source>
        <strain evidence="2 3">YoMME</strain>
    </source>
</reference>
<sequence>MGFWRTVFSVKRDNRKALLLLLFFFIFYIAMNIPFLTYMEQNKAVLNQISPFYGAPFTLNLFNFDPSLYYAPQSSVIHPLLNYLSTPLKQLAGLTFGNALFLGIQSMVNALGVVIIYYYLRKNNCGNVLALGTAAFYGASSYNIFTALIPDSYPYAVFVILLTLLYCQYCRLNDRLDTLPAALLLFLNFGITVTNVVTAAGALFFSTLGKGKQLLSKWIRIAIVSLLLVALFTMLQFFVFPGNSWITTWQQNIQAGGFSYVAPFSLQHHWKAIYTMIESPIVTPNLVMISDSIMAFVTNMSDPFPLYGHLIGAVIIGLTLLALVRGYASKEVRSLAVFPLFALLLHIVIGFGLGAFEYDMYLYAGHYLFAFFLLSAWFVHSLRGKARSILTGVIVICALITFTSNIVGHMKALDSVKQIYHEAVPSGKSVE</sequence>
<feature type="transmembrane region" description="Helical" evidence="1">
    <location>
        <begin position="336"/>
        <end position="356"/>
    </location>
</feature>
<keyword evidence="1" id="KW-1133">Transmembrane helix</keyword>
<accession>A0ABS8YHH5</accession>
<feature type="transmembrane region" description="Helical" evidence="1">
    <location>
        <begin position="127"/>
        <end position="146"/>
    </location>
</feature>
<dbReference type="Proteomes" id="UP001199916">
    <property type="component" value="Unassembled WGS sequence"/>
</dbReference>
<name>A0ABS8YHH5_9BACL</name>
<dbReference type="RefSeq" id="WP_233697274.1">
    <property type="nucleotide sequence ID" value="NZ_JAJNBZ010000011.1"/>
</dbReference>
<organism evidence="2 3">
    <name type="scientific">Paenibacillus profundus</name>
    <dbReference type="NCBI Taxonomy" id="1173085"/>
    <lineage>
        <taxon>Bacteria</taxon>
        <taxon>Bacillati</taxon>
        <taxon>Bacillota</taxon>
        <taxon>Bacilli</taxon>
        <taxon>Bacillales</taxon>
        <taxon>Paenibacillaceae</taxon>
        <taxon>Paenibacillus</taxon>
    </lineage>
</organism>
<keyword evidence="3" id="KW-1185">Reference proteome</keyword>
<feature type="transmembrane region" description="Helical" evidence="1">
    <location>
        <begin position="362"/>
        <end position="382"/>
    </location>
</feature>
<proteinExistence type="predicted"/>
<evidence type="ECO:0000313" key="2">
    <source>
        <dbReference type="EMBL" id="MCE5170577.1"/>
    </source>
</evidence>
<protein>
    <submittedName>
        <fullName evidence="2">DUF6080 domain-containing protein</fullName>
    </submittedName>
</protein>
<feature type="transmembrane region" description="Helical" evidence="1">
    <location>
        <begin position="218"/>
        <end position="240"/>
    </location>
</feature>
<dbReference type="Pfam" id="PF19558">
    <property type="entry name" value="DUF6080"/>
    <property type="match status" value="2"/>
</dbReference>
<keyword evidence="1" id="KW-0812">Transmembrane</keyword>
<feature type="transmembrane region" description="Helical" evidence="1">
    <location>
        <begin position="18"/>
        <end position="38"/>
    </location>
</feature>
<feature type="transmembrane region" description="Helical" evidence="1">
    <location>
        <begin position="99"/>
        <end position="120"/>
    </location>
</feature>
<keyword evidence="1" id="KW-0472">Membrane</keyword>